<dbReference type="GO" id="GO:0000155">
    <property type="term" value="F:phosphorelay sensor kinase activity"/>
    <property type="evidence" value="ECO:0007669"/>
    <property type="project" value="InterPro"/>
</dbReference>
<dbReference type="CDD" id="cd00075">
    <property type="entry name" value="HATPase"/>
    <property type="match status" value="1"/>
</dbReference>
<dbReference type="SMART" id="SM00304">
    <property type="entry name" value="HAMP"/>
    <property type="match status" value="1"/>
</dbReference>
<dbReference type="SMART" id="SM00387">
    <property type="entry name" value="HATPase_c"/>
    <property type="match status" value="1"/>
</dbReference>
<evidence type="ECO:0000256" key="8">
    <source>
        <dbReference type="ARBA" id="ARBA00022989"/>
    </source>
</evidence>
<protein>
    <recommendedName>
        <fullName evidence="3">histidine kinase</fullName>
        <ecNumber evidence="3">2.7.13.3</ecNumber>
    </recommendedName>
</protein>
<name>A0A0D6MJE9_9PROT</name>
<keyword evidence="8 12" id="KW-1133">Transmembrane helix</keyword>
<dbReference type="SUPFAM" id="SSF158472">
    <property type="entry name" value="HAMP domain-like"/>
    <property type="match status" value="1"/>
</dbReference>
<feature type="region of interest" description="Disordered" evidence="11">
    <location>
        <begin position="467"/>
        <end position="488"/>
    </location>
</feature>
<dbReference type="PANTHER" id="PTHR45436:SF8">
    <property type="entry name" value="HISTIDINE KINASE"/>
    <property type="match status" value="1"/>
</dbReference>
<dbReference type="RefSeq" id="WP_084712073.1">
    <property type="nucleotide sequence ID" value="NZ_BALE01000010.1"/>
</dbReference>
<dbReference type="SUPFAM" id="SSF47384">
    <property type="entry name" value="Homodimeric domain of signal transducing histidine kinase"/>
    <property type="match status" value="1"/>
</dbReference>
<reference evidence="15 16" key="1">
    <citation type="submission" date="2012-10" db="EMBL/GenBank/DDBJ databases">
        <title>Genome sequencing of Tanticharoenia sakaeratensis NBRC 103193.</title>
        <authorList>
            <person name="Azuma Y."/>
            <person name="Hadano H."/>
            <person name="Hirakawa H."/>
            <person name="Matsushita K."/>
        </authorList>
    </citation>
    <scope>NUCLEOTIDE SEQUENCE [LARGE SCALE GENOMIC DNA]</scope>
    <source>
        <strain evidence="15 16">NBRC 103193</strain>
    </source>
</reference>
<dbReference type="Pfam" id="PF00512">
    <property type="entry name" value="HisKA"/>
    <property type="match status" value="1"/>
</dbReference>
<keyword evidence="9" id="KW-0902">Two-component regulatory system</keyword>
<evidence type="ECO:0000256" key="3">
    <source>
        <dbReference type="ARBA" id="ARBA00012438"/>
    </source>
</evidence>
<comment type="catalytic activity">
    <reaction evidence="1">
        <text>ATP + protein L-histidine = ADP + protein N-phospho-L-histidine.</text>
        <dbReference type="EC" id="2.7.13.3"/>
    </reaction>
</comment>
<evidence type="ECO:0000313" key="15">
    <source>
        <dbReference type="EMBL" id="GAN53595.1"/>
    </source>
</evidence>
<dbReference type="PROSITE" id="PS50109">
    <property type="entry name" value="HIS_KIN"/>
    <property type="match status" value="1"/>
</dbReference>
<keyword evidence="6 12" id="KW-0812">Transmembrane</keyword>
<feature type="domain" description="HAMP" evidence="14">
    <location>
        <begin position="178"/>
        <end position="231"/>
    </location>
</feature>
<dbReference type="EMBL" id="BALE01000010">
    <property type="protein sequence ID" value="GAN53595.1"/>
    <property type="molecule type" value="Genomic_DNA"/>
</dbReference>
<comment type="caution">
    <text evidence="15">The sequence shown here is derived from an EMBL/GenBank/DDBJ whole genome shotgun (WGS) entry which is preliminary data.</text>
</comment>
<dbReference type="InterPro" id="IPR036097">
    <property type="entry name" value="HisK_dim/P_sf"/>
</dbReference>
<dbReference type="Gene3D" id="1.10.8.500">
    <property type="entry name" value="HAMP domain in histidine kinase"/>
    <property type="match status" value="1"/>
</dbReference>
<dbReference type="InterPro" id="IPR003661">
    <property type="entry name" value="HisK_dim/P_dom"/>
</dbReference>
<gene>
    <name evidence="15" type="ORF">Tasa_010_142</name>
</gene>
<evidence type="ECO:0000256" key="2">
    <source>
        <dbReference type="ARBA" id="ARBA00004370"/>
    </source>
</evidence>
<evidence type="ECO:0000259" key="13">
    <source>
        <dbReference type="PROSITE" id="PS50109"/>
    </source>
</evidence>
<evidence type="ECO:0000313" key="16">
    <source>
        <dbReference type="Proteomes" id="UP000032679"/>
    </source>
</evidence>
<feature type="compositionally biased region" description="Polar residues" evidence="11">
    <location>
        <begin position="478"/>
        <end position="488"/>
    </location>
</feature>
<comment type="subcellular location">
    <subcellularLocation>
        <location evidence="2">Membrane</location>
    </subcellularLocation>
</comment>
<keyword evidence="16" id="KW-1185">Reference proteome</keyword>
<dbReference type="CDD" id="cd00082">
    <property type="entry name" value="HisKA"/>
    <property type="match status" value="1"/>
</dbReference>
<evidence type="ECO:0000256" key="12">
    <source>
        <dbReference type="SAM" id="Phobius"/>
    </source>
</evidence>
<evidence type="ECO:0000256" key="6">
    <source>
        <dbReference type="ARBA" id="ARBA00022692"/>
    </source>
</evidence>
<dbReference type="Gene3D" id="1.10.287.130">
    <property type="match status" value="1"/>
</dbReference>
<organism evidence="15 16">
    <name type="scientific">Tanticharoenia sakaeratensis NBRC 103193</name>
    <dbReference type="NCBI Taxonomy" id="1231623"/>
    <lineage>
        <taxon>Bacteria</taxon>
        <taxon>Pseudomonadati</taxon>
        <taxon>Pseudomonadota</taxon>
        <taxon>Alphaproteobacteria</taxon>
        <taxon>Acetobacterales</taxon>
        <taxon>Acetobacteraceae</taxon>
        <taxon>Tanticharoenia</taxon>
    </lineage>
</organism>
<dbReference type="GO" id="GO:0005886">
    <property type="term" value="C:plasma membrane"/>
    <property type="evidence" value="ECO:0007669"/>
    <property type="project" value="TreeGrafter"/>
</dbReference>
<evidence type="ECO:0000256" key="1">
    <source>
        <dbReference type="ARBA" id="ARBA00000085"/>
    </source>
</evidence>
<dbReference type="PANTHER" id="PTHR45436">
    <property type="entry name" value="SENSOR HISTIDINE KINASE YKOH"/>
    <property type="match status" value="1"/>
</dbReference>
<sequence>MWRTDLFRTATFRLTLAVVGAMVGAMVLQFGLVYVQMTHFEERRSNDLLQREAGILLRDPPARLLNAVNERTAGNLRVVINGAAVFDSGFHYIAGDLRTWPEGLVIDGEVHQLTVHPPDDDPYDMRFLAVRAPGDRILVLARSLHMLDELRYMTRRAVWISVVPIVAFSLMTGIILSHRALSRVGEMHEAIERIMGGDLHERLPAGRGRDELERLAGSVNRMLDRLEHLLDEIRDVGNDIAHDLRTPLTRARARMERALARPADSVTLGQALAQAQSDLDQCFSIITALLRIGEIENGRRRAGFGPVSLPDLVADIVDLYDPIAETEGLVLLDQVNGASLGSADRLVVYGDRDLLIEVLANLIDNAIKFTPAGGTVGIAAERRSDRVLLRVFDTGIGIAEGERGAVLGRFYRSDKSRHVPGSGLGLSLVSAILRLHDARLAIDAQSGRTENPGTVFEIAFPAVGNLQSSGEIRPENPSLPTTRTPVAS</sequence>
<keyword evidence="7 15" id="KW-0418">Kinase</keyword>
<dbReference type="InterPro" id="IPR050428">
    <property type="entry name" value="TCS_sensor_his_kinase"/>
</dbReference>
<dbReference type="SMART" id="SM00388">
    <property type="entry name" value="HisKA"/>
    <property type="match status" value="1"/>
</dbReference>
<dbReference type="SUPFAM" id="SSF55874">
    <property type="entry name" value="ATPase domain of HSP90 chaperone/DNA topoisomerase II/histidine kinase"/>
    <property type="match status" value="1"/>
</dbReference>
<dbReference type="EC" id="2.7.13.3" evidence="3"/>
<evidence type="ECO:0000256" key="7">
    <source>
        <dbReference type="ARBA" id="ARBA00022777"/>
    </source>
</evidence>
<dbReference type="PRINTS" id="PR00344">
    <property type="entry name" value="BCTRLSENSOR"/>
</dbReference>
<evidence type="ECO:0000259" key="14">
    <source>
        <dbReference type="PROSITE" id="PS50885"/>
    </source>
</evidence>
<accession>A0A0D6MJE9</accession>
<evidence type="ECO:0000256" key="11">
    <source>
        <dbReference type="SAM" id="MobiDB-lite"/>
    </source>
</evidence>
<dbReference type="Gene3D" id="3.30.565.10">
    <property type="entry name" value="Histidine kinase-like ATPase, C-terminal domain"/>
    <property type="match status" value="1"/>
</dbReference>
<dbReference type="CDD" id="cd06225">
    <property type="entry name" value="HAMP"/>
    <property type="match status" value="1"/>
</dbReference>
<evidence type="ECO:0000256" key="4">
    <source>
        <dbReference type="ARBA" id="ARBA00022553"/>
    </source>
</evidence>
<dbReference type="OrthoDB" id="9815202at2"/>
<feature type="transmembrane region" description="Helical" evidence="12">
    <location>
        <begin position="12"/>
        <end position="35"/>
    </location>
</feature>
<keyword evidence="10 12" id="KW-0472">Membrane</keyword>
<keyword evidence="4" id="KW-0597">Phosphoprotein</keyword>
<dbReference type="Pfam" id="PF02518">
    <property type="entry name" value="HATPase_c"/>
    <property type="match status" value="1"/>
</dbReference>
<keyword evidence="5" id="KW-0808">Transferase</keyword>
<dbReference type="STRING" id="1231623.Tasa_010_142"/>
<dbReference type="Pfam" id="PF00672">
    <property type="entry name" value="HAMP"/>
    <property type="match status" value="1"/>
</dbReference>
<dbReference type="PROSITE" id="PS50885">
    <property type="entry name" value="HAMP"/>
    <property type="match status" value="1"/>
</dbReference>
<dbReference type="InterPro" id="IPR005467">
    <property type="entry name" value="His_kinase_dom"/>
</dbReference>
<dbReference type="InterPro" id="IPR036890">
    <property type="entry name" value="HATPase_C_sf"/>
</dbReference>
<evidence type="ECO:0000256" key="5">
    <source>
        <dbReference type="ARBA" id="ARBA00022679"/>
    </source>
</evidence>
<dbReference type="InterPro" id="IPR004358">
    <property type="entry name" value="Sig_transdc_His_kin-like_C"/>
</dbReference>
<dbReference type="AlphaFoldDB" id="A0A0D6MJE9"/>
<feature type="transmembrane region" description="Helical" evidence="12">
    <location>
        <begin position="157"/>
        <end position="176"/>
    </location>
</feature>
<evidence type="ECO:0000256" key="10">
    <source>
        <dbReference type="ARBA" id="ARBA00023136"/>
    </source>
</evidence>
<dbReference type="InterPro" id="IPR003594">
    <property type="entry name" value="HATPase_dom"/>
</dbReference>
<evidence type="ECO:0000256" key="9">
    <source>
        <dbReference type="ARBA" id="ARBA00023012"/>
    </source>
</evidence>
<dbReference type="InterPro" id="IPR003660">
    <property type="entry name" value="HAMP_dom"/>
</dbReference>
<proteinExistence type="predicted"/>
<feature type="domain" description="Histidine kinase" evidence="13">
    <location>
        <begin position="239"/>
        <end position="464"/>
    </location>
</feature>
<dbReference type="Proteomes" id="UP000032679">
    <property type="component" value="Unassembled WGS sequence"/>
</dbReference>